<keyword evidence="1" id="KW-0175">Coiled coil</keyword>
<keyword evidence="2" id="KW-0812">Transmembrane</keyword>
<reference evidence="3" key="1">
    <citation type="submission" date="2020-03" db="EMBL/GenBank/DDBJ databases">
        <title>Psychroflexus Maritimus sp. nov., isolate from marine sediment.</title>
        <authorList>
            <person name="Zhong Y.-L."/>
        </authorList>
    </citation>
    <scope>NUCLEOTIDE SEQUENCE</scope>
    <source>
        <strain evidence="3">C1</strain>
    </source>
</reference>
<dbReference type="EMBL" id="JAANAS010000001">
    <property type="protein sequence ID" value="NGZ88668.1"/>
    <property type="molecule type" value="Genomic_DNA"/>
</dbReference>
<evidence type="ECO:0000313" key="4">
    <source>
        <dbReference type="Proteomes" id="UP000643701"/>
    </source>
</evidence>
<comment type="caution">
    <text evidence="3">The sequence shown here is derived from an EMBL/GenBank/DDBJ whole genome shotgun (WGS) entry which is preliminary data.</text>
</comment>
<feature type="coiled-coil region" evidence="1">
    <location>
        <begin position="9"/>
        <end position="43"/>
    </location>
</feature>
<feature type="transmembrane region" description="Helical" evidence="2">
    <location>
        <begin position="45"/>
        <end position="65"/>
    </location>
</feature>
<dbReference type="RefSeq" id="WP_166398938.1">
    <property type="nucleotide sequence ID" value="NZ_JAANAS010000001.1"/>
</dbReference>
<dbReference type="Proteomes" id="UP000643701">
    <property type="component" value="Unassembled WGS sequence"/>
</dbReference>
<protein>
    <submittedName>
        <fullName evidence="3">SPOR domain-containing protein</fullName>
    </submittedName>
</protein>
<proteinExistence type="predicted"/>
<sequence length="197" mass="22448">MPVLTEEELNELKAKIATSEESLANSISQKNKAEKKAEESQKQKSVFMILSILFFVLLIGTYALLYTQPELLPVEIGTNIASDEVVVQKEEINTYQNSITSLEQEIQSLRSRGVHPLDLQEFYAVQLGAFKKFDTELSSASFSIVRNASYDEFNLYTLGVFETKEEAEKLRNVVRQLNFRDAFVGQYKNGERIKSNF</sequence>
<keyword evidence="2" id="KW-1133">Transmembrane helix</keyword>
<keyword evidence="2" id="KW-0472">Membrane</keyword>
<feature type="coiled-coil region" evidence="1">
    <location>
        <begin position="85"/>
        <end position="112"/>
    </location>
</feature>
<accession>A0A967DY32</accession>
<keyword evidence="4" id="KW-1185">Reference proteome</keyword>
<gene>
    <name evidence="3" type="ORF">G7034_00160</name>
</gene>
<evidence type="ECO:0000256" key="2">
    <source>
        <dbReference type="SAM" id="Phobius"/>
    </source>
</evidence>
<name>A0A967DY32_9FLAO</name>
<dbReference type="AlphaFoldDB" id="A0A967DY32"/>
<evidence type="ECO:0000313" key="3">
    <source>
        <dbReference type="EMBL" id="NGZ88668.1"/>
    </source>
</evidence>
<organism evidence="3 4">
    <name type="scientific">Psychroflexus maritimus</name>
    <dbReference type="NCBI Taxonomy" id="2714865"/>
    <lineage>
        <taxon>Bacteria</taxon>
        <taxon>Pseudomonadati</taxon>
        <taxon>Bacteroidota</taxon>
        <taxon>Flavobacteriia</taxon>
        <taxon>Flavobacteriales</taxon>
        <taxon>Flavobacteriaceae</taxon>
        <taxon>Psychroflexus</taxon>
    </lineage>
</organism>
<evidence type="ECO:0000256" key="1">
    <source>
        <dbReference type="SAM" id="Coils"/>
    </source>
</evidence>